<dbReference type="InterPro" id="IPR013783">
    <property type="entry name" value="Ig-like_fold"/>
</dbReference>
<feature type="chain" id="PRO_5032759764" evidence="1">
    <location>
        <begin position="19"/>
        <end position="92"/>
    </location>
</feature>
<dbReference type="Proteomes" id="UP000660704">
    <property type="component" value="Unassembled WGS sequence"/>
</dbReference>
<keyword evidence="1" id="KW-0732">Signal</keyword>
<sequence length="92" mass="10334">WSDRGLFLLSAAVSLAGATTLEQPREVTVGEGNAVTIQCSMKDDHMMNFIMFWYRQGPRGALEWICTGNHAYGEGFKDHFKASLEESKNIYT</sequence>
<dbReference type="EMBL" id="WBMY01020603">
    <property type="protein sequence ID" value="NXB82899.1"/>
    <property type="molecule type" value="Genomic_DNA"/>
</dbReference>
<dbReference type="Gene3D" id="2.60.40.10">
    <property type="entry name" value="Immunoglobulins"/>
    <property type="match status" value="1"/>
</dbReference>
<name>A0A851JV51_9PASS</name>
<gene>
    <name evidence="2" type="primary">Ighv741</name>
    <name evidence="2" type="ORF">DONATR_R15238</name>
</gene>
<comment type="caution">
    <text evidence="2">The sequence shown here is derived from an EMBL/GenBank/DDBJ whole genome shotgun (WGS) entry which is preliminary data.</text>
</comment>
<feature type="non-terminal residue" evidence="2">
    <location>
        <position position="92"/>
    </location>
</feature>
<proteinExistence type="predicted"/>
<feature type="signal peptide" evidence="1">
    <location>
        <begin position="1"/>
        <end position="18"/>
    </location>
</feature>
<organism evidence="2 3">
    <name type="scientific">Donacobius atricapilla</name>
    <dbReference type="NCBI Taxonomy" id="237420"/>
    <lineage>
        <taxon>Eukaryota</taxon>
        <taxon>Metazoa</taxon>
        <taxon>Chordata</taxon>
        <taxon>Craniata</taxon>
        <taxon>Vertebrata</taxon>
        <taxon>Euteleostomi</taxon>
        <taxon>Archelosauria</taxon>
        <taxon>Archosauria</taxon>
        <taxon>Dinosauria</taxon>
        <taxon>Saurischia</taxon>
        <taxon>Theropoda</taxon>
        <taxon>Coelurosauria</taxon>
        <taxon>Aves</taxon>
        <taxon>Neognathae</taxon>
        <taxon>Neoaves</taxon>
        <taxon>Telluraves</taxon>
        <taxon>Australaves</taxon>
        <taxon>Passeriformes</taxon>
        <taxon>Mimidae</taxon>
        <taxon>Donacobius</taxon>
    </lineage>
</organism>
<dbReference type="InterPro" id="IPR036179">
    <property type="entry name" value="Ig-like_dom_sf"/>
</dbReference>
<dbReference type="AlphaFoldDB" id="A0A851JV51"/>
<reference evidence="2" key="1">
    <citation type="submission" date="2019-09" db="EMBL/GenBank/DDBJ databases">
        <title>Bird 10,000 Genomes (B10K) Project - Family phase.</title>
        <authorList>
            <person name="Zhang G."/>
        </authorList>
    </citation>
    <scope>NUCLEOTIDE SEQUENCE</scope>
    <source>
        <strain evidence="2">B10K-DU-001-63</strain>
        <tissue evidence="2">Muscle</tissue>
    </source>
</reference>
<evidence type="ECO:0000256" key="1">
    <source>
        <dbReference type="SAM" id="SignalP"/>
    </source>
</evidence>
<evidence type="ECO:0000313" key="2">
    <source>
        <dbReference type="EMBL" id="NXB82899.1"/>
    </source>
</evidence>
<keyword evidence="3" id="KW-1185">Reference proteome</keyword>
<feature type="non-terminal residue" evidence="2">
    <location>
        <position position="1"/>
    </location>
</feature>
<accession>A0A851JV51</accession>
<protein>
    <submittedName>
        <fullName evidence="2">HV741 protein</fullName>
    </submittedName>
</protein>
<evidence type="ECO:0000313" key="3">
    <source>
        <dbReference type="Proteomes" id="UP000660704"/>
    </source>
</evidence>
<dbReference type="SUPFAM" id="SSF48726">
    <property type="entry name" value="Immunoglobulin"/>
    <property type="match status" value="1"/>
</dbReference>